<proteinExistence type="inferred from homology"/>
<evidence type="ECO:0000256" key="4">
    <source>
        <dbReference type="ARBA" id="ARBA00022692"/>
    </source>
</evidence>
<keyword evidence="3" id="KW-1003">Cell membrane</keyword>
<evidence type="ECO:0000259" key="8">
    <source>
        <dbReference type="Pfam" id="PF01478"/>
    </source>
</evidence>
<evidence type="ECO:0000256" key="6">
    <source>
        <dbReference type="ARBA" id="ARBA00023136"/>
    </source>
</evidence>
<evidence type="ECO:0000256" key="3">
    <source>
        <dbReference type="ARBA" id="ARBA00022475"/>
    </source>
</evidence>
<keyword evidence="11" id="KW-1185">Reference proteome</keyword>
<dbReference type="PANTHER" id="PTHR30487:SF0">
    <property type="entry name" value="PREPILIN LEADER PEPTIDASE_N-METHYLTRANSFERASE-RELATED"/>
    <property type="match status" value="1"/>
</dbReference>
<organism evidence="10 11">
    <name type="scientific">Candidatus Cohnella colombiensis</name>
    <dbReference type="NCBI Taxonomy" id="3121368"/>
    <lineage>
        <taxon>Bacteria</taxon>
        <taxon>Bacillati</taxon>
        <taxon>Bacillota</taxon>
        <taxon>Bacilli</taxon>
        <taxon>Bacillales</taxon>
        <taxon>Paenibacillaceae</taxon>
        <taxon>Cohnella</taxon>
    </lineage>
</organism>
<dbReference type="InterPro" id="IPR000045">
    <property type="entry name" value="Prepilin_IV_endopep_pep"/>
</dbReference>
<feature type="transmembrane region" description="Helical" evidence="7">
    <location>
        <begin position="99"/>
        <end position="118"/>
    </location>
</feature>
<feature type="domain" description="Prepilin peptidase A24 N-terminal" evidence="9">
    <location>
        <begin position="13"/>
        <end position="95"/>
    </location>
</feature>
<gene>
    <name evidence="10" type="ORF">P0Y55_12470</name>
</gene>
<evidence type="ECO:0000256" key="2">
    <source>
        <dbReference type="ARBA" id="ARBA00005801"/>
    </source>
</evidence>
<keyword evidence="4 7" id="KW-0812">Transmembrane</keyword>
<name>A0AA95JF64_9BACL</name>
<dbReference type="GO" id="GO:0006465">
    <property type="term" value="P:signal peptide processing"/>
    <property type="evidence" value="ECO:0007669"/>
    <property type="project" value="TreeGrafter"/>
</dbReference>
<feature type="domain" description="Prepilin type IV endopeptidase peptidase" evidence="8">
    <location>
        <begin position="106"/>
        <end position="209"/>
    </location>
</feature>
<keyword evidence="5 7" id="KW-1133">Transmembrane helix</keyword>
<dbReference type="EMBL" id="CP119317">
    <property type="protein sequence ID" value="WEK53395.1"/>
    <property type="molecule type" value="Genomic_DNA"/>
</dbReference>
<dbReference type="InterPro" id="IPR010627">
    <property type="entry name" value="Prepilin_pept_A24_N"/>
</dbReference>
<dbReference type="GO" id="GO:0005886">
    <property type="term" value="C:plasma membrane"/>
    <property type="evidence" value="ECO:0007669"/>
    <property type="project" value="UniProtKB-SubCell"/>
</dbReference>
<dbReference type="Proteomes" id="UP001178662">
    <property type="component" value="Chromosome"/>
</dbReference>
<evidence type="ECO:0000313" key="11">
    <source>
        <dbReference type="Proteomes" id="UP001178662"/>
    </source>
</evidence>
<feature type="transmembrane region" description="Helical" evidence="7">
    <location>
        <begin position="181"/>
        <end position="214"/>
    </location>
</feature>
<dbReference type="Gene3D" id="1.20.120.1220">
    <property type="match status" value="1"/>
</dbReference>
<evidence type="ECO:0000313" key="10">
    <source>
        <dbReference type="EMBL" id="WEK53395.1"/>
    </source>
</evidence>
<dbReference type="InterPro" id="IPR050882">
    <property type="entry name" value="Prepilin_peptidase/N-MTase"/>
</dbReference>
<dbReference type="AlphaFoldDB" id="A0AA95JF64"/>
<sequence>MMTIMLLIYFLCLGLIMGSFFNVVALRIPRGLSIVHPPSSCPDCGTRLRARDLFPVFSYLLTKGKCRACDARVSGLYPIGEASTGLLFAWVYWRFNDSIPELIVGILLISLCVIVTITDLRYMLIPNKILLFFAPLLLVSVLYQTQQPIWSHLLGALLGGGVLMLVVWLSRGGMGMGDVKLLTLFGFVVGLPQVILVLLIASFAGALIGAVLLLTKMIKRKQPVPFGPYLALGVLISYGYGNDIIQQYLSIFY</sequence>
<feature type="transmembrane region" description="Helical" evidence="7">
    <location>
        <begin position="125"/>
        <end position="143"/>
    </location>
</feature>
<evidence type="ECO:0000259" key="9">
    <source>
        <dbReference type="Pfam" id="PF06750"/>
    </source>
</evidence>
<evidence type="ECO:0000256" key="5">
    <source>
        <dbReference type="ARBA" id="ARBA00022989"/>
    </source>
</evidence>
<accession>A0AA95JF64</accession>
<comment type="similarity">
    <text evidence="2">Belongs to the peptidase A24 family.</text>
</comment>
<dbReference type="PANTHER" id="PTHR30487">
    <property type="entry name" value="TYPE 4 PREPILIN-LIKE PROTEINS LEADER PEPTIDE-PROCESSING ENZYME"/>
    <property type="match status" value="1"/>
</dbReference>
<dbReference type="GO" id="GO:0004190">
    <property type="term" value="F:aspartic-type endopeptidase activity"/>
    <property type="evidence" value="ECO:0007669"/>
    <property type="project" value="InterPro"/>
</dbReference>
<protein>
    <submittedName>
        <fullName evidence="10">Prepilin peptidase</fullName>
    </submittedName>
</protein>
<feature type="transmembrane region" description="Helical" evidence="7">
    <location>
        <begin position="75"/>
        <end position="93"/>
    </location>
</feature>
<evidence type="ECO:0000256" key="1">
    <source>
        <dbReference type="ARBA" id="ARBA00004651"/>
    </source>
</evidence>
<dbReference type="Pfam" id="PF06750">
    <property type="entry name" value="A24_N_bact"/>
    <property type="match status" value="1"/>
</dbReference>
<evidence type="ECO:0000256" key="7">
    <source>
        <dbReference type="SAM" id="Phobius"/>
    </source>
</evidence>
<comment type="subcellular location">
    <subcellularLocation>
        <location evidence="1">Cell membrane</location>
        <topology evidence="1">Multi-pass membrane protein</topology>
    </subcellularLocation>
</comment>
<feature type="transmembrane region" description="Helical" evidence="7">
    <location>
        <begin position="149"/>
        <end position="169"/>
    </location>
</feature>
<feature type="transmembrane region" description="Helical" evidence="7">
    <location>
        <begin position="6"/>
        <end position="26"/>
    </location>
</feature>
<dbReference type="Pfam" id="PF01478">
    <property type="entry name" value="Peptidase_A24"/>
    <property type="match status" value="1"/>
</dbReference>
<keyword evidence="6 7" id="KW-0472">Membrane</keyword>
<feature type="transmembrane region" description="Helical" evidence="7">
    <location>
        <begin position="226"/>
        <end position="245"/>
    </location>
</feature>
<reference evidence="10" key="1">
    <citation type="submission" date="2023-03" db="EMBL/GenBank/DDBJ databases">
        <title>Andean soil-derived lignocellulolytic bacterial consortium as a source of novel taxa and putative plastic-active enzymes.</title>
        <authorList>
            <person name="Diaz-Garcia L."/>
            <person name="Chuvochina M."/>
            <person name="Feuerriegel G."/>
            <person name="Bunk B."/>
            <person name="Sproer C."/>
            <person name="Streit W.R."/>
            <person name="Rodriguez L.M."/>
            <person name="Overmann J."/>
            <person name="Jimenez D.J."/>
        </authorList>
    </citation>
    <scope>NUCLEOTIDE SEQUENCE</scope>
    <source>
        <strain evidence="10">MAG 2441</strain>
    </source>
</reference>